<dbReference type="PANTHER" id="PTHR36451">
    <property type="entry name" value="PAPS-DEPENDENT SULFOTRANSFERASE STF3"/>
    <property type="match status" value="1"/>
</dbReference>
<keyword evidence="1" id="KW-0808">Transferase</keyword>
<sequence>MKPLARLVDAMNEPDGAPLHAFGRFYAETLFSELLTQRERLRRLWEQQPEILDERITRPVIILGLPRSGTSFLFNLLAQDPAHRFLSNWEATVSQVPPPRQRTYLEDPRRRKGRRLMRFQHYLAPGLKDVHTFHLDGPEECTPLLMQGFTTQALAGMFEVPSYSAWLDTASHAETYRHHRRILQTLQWTYPGERWLLKSPDHLSAIDALAANYPGACFVHLHRDPLQSVASWASLNAVFRGIHSSPVDPQTLGTQVLNRLSTDINDYLEKRPEHPEDLILDLYYDDLVRKPMDTVETIYRHFDLHLSADAVSRMQSLITSAHDHRSAHRYTPEDFALSPADVDNRFAAYTQAFDIPLVR</sequence>
<evidence type="ECO:0000313" key="2">
    <source>
        <dbReference type="Proteomes" id="UP000245474"/>
    </source>
</evidence>
<dbReference type="InterPro" id="IPR027417">
    <property type="entry name" value="P-loop_NTPase"/>
</dbReference>
<dbReference type="AlphaFoldDB" id="A0A2U2N0W1"/>
<keyword evidence="2" id="KW-1185">Reference proteome</keyword>
<dbReference type="InterPro" id="IPR052736">
    <property type="entry name" value="Stf3_sulfotransferase"/>
</dbReference>
<dbReference type="Proteomes" id="UP000245474">
    <property type="component" value="Unassembled WGS sequence"/>
</dbReference>
<dbReference type="Gene3D" id="3.40.50.300">
    <property type="entry name" value="P-loop containing nucleotide triphosphate hydrolases"/>
    <property type="match status" value="1"/>
</dbReference>
<dbReference type="PANTHER" id="PTHR36451:SF1">
    <property type="entry name" value="OMEGA-HYDROXY-BETA-DIHYDROMENAQUINONE-9 SULFOTRANSFERASE STF3"/>
    <property type="match status" value="1"/>
</dbReference>
<reference evidence="1 2" key="1">
    <citation type="submission" date="2018-05" db="EMBL/GenBank/DDBJ databases">
        <title>Spiribacter halobius sp. nov., a moderately halophilic bacterium isolated from marine solar saltern.</title>
        <authorList>
            <person name="Zheng W.-S."/>
            <person name="Lu D.-C."/>
            <person name="Du Z.-J."/>
        </authorList>
    </citation>
    <scope>NUCLEOTIDE SEQUENCE [LARGE SCALE GENOMIC DNA]</scope>
    <source>
        <strain evidence="1 2">E85</strain>
    </source>
</reference>
<proteinExistence type="predicted"/>
<dbReference type="Pfam" id="PF13469">
    <property type="entry name" value="Sulfotransfer_3"/>
    <property type="match status" value="1"/>
</dbReference>
<comment type="caution">
    <text evidence="1">The sequence shown here is derived from an EMBL/GenBank/DDBJ whole genome shotgun (WGS) entry which is preliminary data.</text>
</comment>
<gene>
    <name evidence="1" type="ORF">DEM34_11160</name>
</gene>
<dbReference type="SUPFAM" id="SSF52540">
    <property type="entry name" value="P-loop containing nucleoside triphosphate hydrolases"/>
    <property type="match status" value="1"/>
</dbReference>
<name>A0A2U2N0W1_9GAMM</name>
<organism evidence="1 2">
    <name type="scientific">Sediminicurvatus halobius</name>
    <dbReference type="NCBI Taxonomy" id="2182432"/>
    <lineage>
        <taxon>Bacteria</taxon>
        <taxon>Pseudomonadati</taxon>
        <taxon>Pseudomonadota</taxon>
        <taxon>Gammaproteobacteria</taxon>
        <taxon>Chromatiales</taxon>
        <taxon>Ectothiorhodospiraceae</taxon>
        <taxon>Sediminicurvatus</taxon>
    </lineage>
</organism>
<evidence type="ECO:0000313" key="1">
    <source>
        <dbReference type="EMBL" id="PWG62702.1"/>
    </source>
</evidence>
<dbReference type="EMBL" id="QFFI01000016">
    <property type="protein sequence ID" value="PWG62702.1"/>
    <property type="molecule type" value="Genomic_DNA"/>
</dbReference>
<protein>
    <submittedName>
        <fullName evidence="1">Sulfotransferase</fullName>
    </submittedName>
</protein>
<dbReference type="GO" id="GO:0016740">
    <property type="term" value="F:transferase activity"/>
    <property type="evidence" value="ECO:0007669"/>
    <property type="project" value="UniProtKB-KW"/>
</dbReference>
<accession>A0A2U2N0W1</accession>